<evidence type="ECO:0000256" key="7">
    <source>
        <dbReference type="RuleBase" id="RU003355"/>
    </source>
</evidence>
<evidence type="ECO:0000256" key="4">
    <source>
        <dbReference type="ARBA" id="ARBA00022825"/>
    </source>
</evidence>
<dbReference type="InterPro" id="IPR022398">
    <property type="entry name" value="Peptidase_S8_His-AS"/>
</dbReference>
<dbReference type="InterPro" id="IPR002350">
    <property type="entry name" value="Kazal_dom"/>
</dbReference>
<evidence type="ECO:0000313" key="10">
    <source>
        <dbReference type="EMBL" id="EFJ45686.1"/>
    </source>
</evidence>
<feature type="region of interest" description="Disordered" evidence="8">
    <location>
        <begin position="1051"/>
        <end position="1072"/>
    </location>
</feature>
<dbReference type="CDD" id="cd04077">
    <property type="entry name" value="Peptidases_S8_PCSK9_ProteinaseK_like"/>
    <property type="match status" value="1"/>
</dbReference>
<evidence type="ECO:0000256" key="6">
    <source>
        <dbReference type="PROSITE-ProRule" id="PRU01240"/>
    </source>
</evidence>
<dbReference type="Pfam" id="PF00082">
    <property type="entry name" value="Peptidase_S8"/>
    <property type="match status" value="1"/>
</dbReference>
<dbReference type="eggNOG" id="KOG1153">
    <property type="taxonomic scope" value="Eukaryota"/>
</dbReference>
<dbReference type="InterPro" id="IPR034193">
    <property type="entry name" value="PCSK9_ProteinaseK-like"/>
</dbReference>
<dbReference type="Pfam" id="PF00514">
    <property type="entry name" value="Arm"/>
    <property type="match status" value="1"/>
</dbReference>
<dbReference type="EMBL" id="GL378356">
    <property type="protein sequence ID" value="EFJ45686.1"/>
    <property type="molecule type" value="Genomic_DNA"/>
</dbReference>
<dbReference type="PROSITE" id="PS51465">
    <property type="entry name" value="KAZAL_2"/>
    <property type="match status" value="1"/>
</dbReference>
<dbReference type="PROSITE" id="PS00138">
    <property type="entry name" value="SUBTILASE_SER"/>
    <property type="match status" value="1"/>
</dbReference>
<proteinExistence type="inferred from homology"/>
<keyword evidence="3 6" id="KW-0378">Hydrolase</keyword>
<dbReference type="KEGG" id="vcn:VOLCADRAFT_105890"/>
<keyword evidence="11" id="KW-1185">Reference proteome</keyword>
<dbReference type="InterPro" id="IPR016024">
    <property type="entry name" value="ARM-type_fold"/>
</dbReference>
<dbReference type="GO" id="GO:0005829">
    <property type="term" value="C:cytosol"/>
    <property type="evidence" value="ECO:0007669"/>
    <property type="project" value="TreeGrafter"/>
</dbReference>
<dbReference type="GO" id="GO:0008240">
    <property type="term" value="F:tripeptidyl-peptidase activity"/>
    <property type="evidence" value="ECO:0007669"/>
    <property type="project" value="TreeGrafter"/>
</dbReference>
<dbReference type="SUPFAM" id="SSF100895">
    <property type="entry name" value="Kazal-type serine protease inhibitors"/>
    <property type="match status" value="1"/>
</dbReference>
<dbReference type="PROSITE" id="PS51892">
    <property type="entry name" value="SUBTILASE"/>
    <property type="match status" value="1"/>
</dbReference>
<dbReference type="SUPFAM" id="SSF48371">
    <property type="entry name" value="ARM repeat"/>
    <property type="match status" value="1"/>
</dbReference>
<evidence type="ECO:0000256" key="1">
    <source>
        <dbReference type="ARBA" id="ARBA00011073"/>
    </source>
</evidence>
<protein>
    <recommendedName>
        <fullName evidence="9">Kazal-like domain-containing protein</fullName>
    </recommendedName>
</protein>
<keyword evidence="2 6" id="KW-0645">Protease</keyword>
<dbReference type="Gene3D" id="3.30.60.30">
    <property type="match status" value="1"/>
</dbReference>
<dbReference type="InterPro" id="IPR036852">
    <property type="entry name" value="Peptidase_S8/S53_dom_sf"/>
</dbReference>
<feature type="region of interest" description="Disordered" evidence="8">
    <location>
        <begin position="681"/>
        <end position="716"/>
    </location>
</feature>
<dbReference type="STRING" id="3068.D8U3X8"/>
<dbReference type="InterPro" id="IPR015500">
    <property type="entry name" value="Peptidase_S8_subtilisin-rel"/>
</dbReference>
<comment type="similarity">
    <text evidence="1 6 7">Belongs to the peptidase S8 family.</text>
</comment>
<evidence type="ECO:0000256" key="8">
    <source>
        <dbReference type="SAM" id="MobiDB-lite"/>
    </source>
</evidence>
<feature type="compositionally biased region" description="Low complexity" evidence="8">
    <location>
        <begin position="44"/>
        <end position="60"/>
    </location>
</feature>
<feature type="region of interest" description="Disordered" evidence="8">
    <location>
        <begin position="35"/>
        <end position="72"/>
    </location>
</feature>
<dbReference type="PROSITE" id="PS00282">
    <property type="entry name" value="KAZAL_1"/>
    <property type="match status" value="1"/>
</dbReference>
<dbReference type="GeneID" id="9622316"/>
<dbReference type="InterPro" id="IPR023828">
    <property type="entry name" value="Peptidase_S8_Ser-AS"/>
</dbReference>
<accession>D8U3X8</accession>
<gene>
    <name evidence="10" type="ORF">VOLCADRAFT_105890</name>
</gene>
<dbReference type="PRINTS" id="PR00723">
    <property type="entry name" value="SUBTILISIN"/>
</dbReference>
<dbReference type="InterPro" id="IPR011989">
    <property type="entry name" value="ARM-like"/>
</dbReference>
<feature type="compositionally biased region" description="Low complexity" evidence="8">
    <location>
        <begin position="688"/>
        <end position="708"/>
    </location>
</feature>
<dbReference type="RefSeq" id="XP_002953376.1">
    <property type="nucleotide sequence ID" value="XM_002953330.1"/>
</dbReference>
<feature type="active site" description="Charge relay system" evidence="6">
    <location>
        <position position="1205"/>
    </location>
</feature>
<dbReference type="Gene3D" id="3.40.50.200">
    <property type="entry name" value="Peptidase S8/S53 domain"/>
    <property type="match status" value="1"/>
</dbReference>
<evidence type="ECO:0000256" key="5">
    <source>
        <dbReference type="PROSITE-ProRule" id="PRU00259"/>
    </source>
</evidence>
<keyword evidence="4 6" id="KW-0720">Serine protease</keyword>
<dbReference type="OrthoDB" id="640735at2759"/>
<dbReference type="CDD" id="cd00104">
    <property type="entry name" value="KAZAL_FS"/>
    <property type="match status" value="1"/>
</dbReference>
<feature type="compositionally biased region" description="Polar residues" evidence="8">
    <location>
        <begin position="1051"/>
        <end position="1062"/>
    </location>
</feature>
<dbReference type="InterPro" id="IPR000209">
    <property type="entry name" value="Peptidase_S8/S53_dom"/>
</dbReference>
<dbReference type="PROSITE" id="PS00137">
    <property type="entry name" value="SUBTILASE_HIS"/>
    <property type="match status" value="1"/>
</dbReference>
<evidence type="ECO:0000259" key="9">
    <source>
        <dbReference type="PROSITE" id="PS51465"/>
    </source>
</evidence>
<dbReference type="InterPro" id="IPR050131">
    <property type="entry name" value="Peptidase_S8_subtilisin-like"/>
</dbReference>
<dbReference type="SUPFAM" id="SSF52743">
    <property type="entry name" value="Subtilisin-like"/>
    <property type="match status" value="1"/>
</dbReference>
<evidence type="ECO:0000256" key="3">
    <source>
        <dbReference type="ARBA" id="ARBA00022801"/>
    </source>
</evidence>
<feature type="active site" description="Charge relay system" evidence="6">
    <location>
        <position position="1380"/>
    </location>
</feature>
<organism evidence="11">
    <name type="scientific">Volvox carteri f. nagariensis</name>
    <dbReference type="NCBI Taxonomy" id="3068"/>
    <lineage>
        <taxon>Eukaryota</taxon>
        <taxon>Viridiplantae</taxon>
        <taxon>Chlorophyta</taxon>
        <taxon>core chlorophytes</taxon>
        <taxon>Chlorophyceae</taxon>
        <taxon>CS clade</taxon>
        <taxon>Chlamydomonadales</taxon>
        <taxon>Volvocaceae</taxon>
        <taxon>Volvox</taxon>
    </lineage>
</organism>
<sequence>MAGVNEDCRRMRAAKVPAKATTAAVADNDALEQSRIPRLRRASRSTSQCLSSVSSSANSSDAEAGHIYPGRGAKREIPQSRHAVVIDHQGAGKVVHKPDGTVVWEPAPECADVSGSGVSRNPPLRDELLKVLGTTFLALSCGSGVVGFMAAHVAAESAGQPFCLTTKELAEGVSRYVAGCVAGMATGMVLGPLLAVRSLAGALVRPAVVGLLLHQGITRIARWRSGIASLLRKLQSGDPSRVLDALRAIISAAKRNPRFAREFNKLRGIEVLLQRLSAALPDCPLLHLIAQALAELCKDQECKDALVAAGGVPRLVALLHSHNPVISGHALSALGQLADHALAVEGIREAGGLFRLVELAAAAVPPSTTTATSATTTGVVGVAAVPVPVLMTAGGGYDRRAVLLPAVKLLQALSLDPGSKVAIGTADAPPAGVQEAGDGVREKIDCWRLILMGRDAQCALKRPTVGSLILEVVLRSVDKAARCCSWVLLCIRKCEGPLVGLATHSSGRSSRSSGNTTQVLGWLPWWGGGTAPAQEMGREDVAAREEVGTRRRGGGEEGERGGLEEVRHLPELGPTRCSDSAQLVDPVKTPVRYQTTPQFASGVDLFDAVCALPFYACPHFAPTSSSPGNTEYRNRAAWQHPEVAAASAILPLLITLFLRPLSVTASGRSLSATTVKLTYNSSTGSPAQASTGGVSSSKSSNAVSSQPSGTITSVTNPPASDLIASINGGAVSVLPAGTITHITDPDTGGLASGWRSASLGCVDCNFTDVIRRRAADNASIYAEIAPWAALVFETDGAFSGSSVLDMWVKGAGVARVALYLKDTRQRRLSGEVQYSRLDSTIADQQGVVVLGSDDEGWIRFQISLAQLATIPGTTITQIADISGWNRIVVRDVSGIGFKLQLSSVRLVSLGLSASEWNGVDLAPLQLGMPTPAKLPVLNIETTQNDQAAPAQQKYIMKLKSTANLGTLKSICQELAGAMPQGGSRFRGACDSFTLGAVFDLSSPDAAPLPWSFQSFTVNSQVDLERMRSTLGASLEYMEVDLQASLGVVTTHSNTANGTSSNPRGGPNAGVGPKPVPREDCVCAEVYKPVCGSDGQDYSSACHAWCAGLTSWAAGTCNGTGVDDASNGGFRSAETSESNPRSWGLDRIDQLNLPLDNGYRPGRLDGSGTHVFILDTGVRTSHVAFYGRVGEGTSFVGNSYQDDNGHGTHVAGTALGAVYGVARNAILHPVKVLDSSGSGSYSNIIAGLGWVKDYVGRNGIRQAVVGMSLNGPRAASLNDAVADLTNAVFWMVGSRDARLPFSLHAGVVVVVAAGNNNGGDTCSYSPASAPSAIAVGATNKDDSLASFSNVGSCVFTFAPGSYIVSASYSGDNMEATMSGTSMAAPHAVGVAAMVLQDRTSCTLVLHAGANRSGYPHTDGCTDAYRCASPCTDRNTHTHTDASAELRHDVAWWRLHMAVVFYPYPHGGAHAHTHAYTHGNSKAYLQSSGCTSAIFDEYAVL</sequence>
<dbReference type="GO" id="GO:0004252">
    <property type="term" value="F:serine-type endopeptidase activity"/>
    <property type="evidence" value="ECO:0007669"/>
    <property type="project" value="UniProtKB-UniRule"/>
</dbReference>
<dbReference type="InterPro" id="IPR000225">
    <property type="entry name" value="Armadillo"/>
</dbReference>
<dbReference type="Pfam" id="PF07648">
    <property type="entry name" value="Kazal_2"/>
    <property type="match status" value="1"/>
</dbReference>
<feature type="repeat" description="ARM" evidence="5">
    <location>
        <begin position="310"/>
        <end position="352"/>
    </location>
</feature>
<dbReference type="SMART" id="SM00280">
    <property type="entry name" value="KAZAL"/>
    <property type="match status" value="1"/>
</dbReference>
<dbReference type="Gene3D" id="1.25.10.10">
    <property type="entry name" value="Leucine-rich Repeat Variant"/>
    <property type="match status" value="1"/>
</dbReference>
<dbReference type="PROSITE" id="PS50176">
    <property type="entry name" value="ARM_REPEAT"/>
    <property type="match status" value="1"/>
</dbReference>
<reference evidence="10 11" key="1">
    <citation type="journal article" date="2010" name="Science">
        <title>Genomic analysis of organismal complexity in the multicellular green alga Volvox carteri.</title>
        <authorList>
            <person name="Prochnik S.E."/>
            <person name="Umen J."/>
            <person name="Nedelcu A.M."/>
            <person name="Hallmann A."/>
            <person name="Miller S.M."/>
            <person name="Nishii I."/>
            <person name="Ferris P."/>
            <person name="Kuo A."/>
            <person name="Mitros T."/>
            <person name="Fritz-Laylin L.K."/>
            <person name="Hellsten U."/>
            <person name="Chapman J."/>
            <person name="Simakov O."/>
            <person name="Rensing S.A."/>
            <person name="Terry A."/>
            <person name="Pangilinan J."/>
            <person name="Kapitonov V."/>
            <person name="Jurka J."/>
            <person name="Salamov A."/>
            <person name="Shapiro H."/>
            <person name="Schmutz J."/>
            <person name="Grimwood J."/>
            <person name="Lindquist E."/>
            <person name="Lucas S."/>
            <person name="Grigoriev I.V."/>
            <person name="Schmitt R."/>
            <person name="Kirk D."/>
            <person name="Rokhsar D.S."/>
        </authorList>
    </citation>
    <scope>NUCLEOTIDE SEQUENCE [LARGE SCALE GENOMIC DNA]</scope>
    <source>
        <strain evidence="11">f. Nagariensis / Eve</strain>
    </source>
</reference>
<dbReference type="InterPro" id="IPR036058">
    <property type="entry name" value="Kazal_dom_sf"/>
</dbReference>
<feature type="domain" description="Kazal-like" evidence="9">
    <location>
        <begin position="1074"/>
        <end position="1118"/>
    </location>
</feature>
<evidence type="ECO:0000313" key="11">
    <source>
        <dbReference type="Proteomes" id="UP000001058"/>
    </source>
</evidence>
<dbReference type="Proteomes" id="UP000001058">
    <property type="component" value="Unassembled WGS sequence"/>
</dbReference>
<dbReference type="SMART" id="SM00185">
    <property type="entry name" value="ARM"/>
    <property type="match status" value="1"/>
</dbReference>
<dbReference type="PROSITE" id="PS00136">
    <property type="entry name" value="SUBTILASE_ASP"/>
    <property type="match status" value="1"/>
</dbReference>
<dbReference type="InterPro" id="IPR023827">
    <property type="entry name" value="Peptidase_S8_Asp-AS"/>
</dbReference>
<name>D8U3X8_VOLCA</name>
<dbReference type="GO" id="GO:0006508">
    <property type="term" value="P:proteolysis"/>
    <property type="evidence" value="ECO:0007669"/>
    <property type="project" value="UniProtKB-KW"/>
</dbReference>
<dbReference type="PANTHER" id="PTHR43806:SF14">
    <property type="entry name" value="TRIPEPTIDYL-PEPTIDASE 2"/>
    <property type="match status" value="1"/>
</dbReference>
<feature type="active site" description="Charge relay system" evidence="6">
    <location>
        <position position="1174"/>
    </location>
</feature>
<dbReference type="InParanoid" id="D8U3X8"/>
<dbReference type="PANTHER" id="PTHR43806">
    <property type="entry name" value="PEPTIDASE S8"/>
    <property type="match status" value="1"/>
</dbReference>
<evidence type="ECO:0000256" key="2">
    <source>
        <dbReference type="ARBA" id="ARBA00022670"/>
    </source>
</evidence>